<dbReference type="EMBL" id="SAXY01000030">
    <property type="protein sequence ID" value="TXJ43218.1"/>
    <property type="molecule type" value="Genomic_DNA"/>
</dbReference>
<evidence type="ECO:0000256" key="4">
    <source>
        <dbReference type="ARBA" id="ARBA00040480"/>
    </source>
</evidence>
<comment type="similarity">
    <text evidence="3">Belongs to the AAA ATPase family. Highly divergent.</text>
</comment>
<dbReference type="Pfam" id="PF00004">
    <property type="entry name" value="AAA"/>
    <property type="match status" value="1"/>
</dbReference>
<dbReference type="Gene3D" id="1.10.8.60">
    <property type="match status" value="1"/>
</dbReference>
<dbReference type="InterPro" id="IPR027417">
    <property type="entry name" value="P-loop_NTPase"/>
</dbReference>
<dbReference type="AlphaFoldDB" id="A0A5C8F0P0"/>
<dbReference type="OrthoDB" id="9806903at2"/>
<comment type="caution">
    <text evidence="6">The sequence shown here is derived from an EMBL/GenBank/DDBJ whole genome shotgun (WGS) entry which is preliminary data.</text>
</comment>
<dbReference type="SMART" id="SM00382">
    <property type="entry name" value="AAA"/>
    <property type="match status" value="1"/>
</dbReference>
<dbReference type="InterPro" id="IPR003593">
    <property type="entry name" value="AAA+_ATPase"/>
</dbReference>
<evidence type="ECO:0000256" key="1">
    <source>
        <dbReference type="ARBA" id="ARBA00022741"/>
    </source>
</evidence>
<evidence type="ECO:0000259" key="5">
    <source>
        <dbReference type="SMART" id="SM00382"/>
    </source>
</evidence>
<feature type="domain" description="AAA+ ATPase" evidence="5">
    <location>
        <begin position="269"/>
        <end position="405"/>
    </location>
</feature>
<dbReference type="GO" id="GO:0005524">
    <property type="term" value="F:ATP binding"/>
    <property type="evidence" value="ECO:0007669"/>
    <property type="project" value="UniProtKB-KW"/>
</dbReference>
<evidence type="ECO:0000256" key="3">
    <source>
        <dbReference type="ARBA" id="ARBA00038088"/>
    </source>
</evidence>
<dbReference type="PANTHER" id="PTHR42960:SF1">
    <property type="entry name" value="YCF46 PROTEIN"/>
    <property type="match status" value="1"/>
</dbReference>
<organism evidence="6 7">
    <name type="scientific">Brachyspira pilosicoli</name>
    <name type="common">Serpulina pilosicoli</name>
    <dbReference type="NCBI Taxonomy" id="52584"/>
    <lineage>
        <taxon>Bacteria</taxon>
        <taxon>Pseudomonadati</taxon>
        <taxon>Spirochaetota</taxon>
        <taxon>Spirochaetia</taxon>
        <taxon>Brachyspirales</taxon>
        <taxon>Brachyspiraceae</taxon>
        <taxon>Brachyspira</taxon>
    </lineage>
</organism>
<name>A0A5C8F0P0_BRAPL</name>
<keyword evidence="1" id="KW-0547">Nucleotide-binding</keyword>
<dbReference type="InterPro" id="IPR052381">
    <property type="entry name" value="AAA_domain_protein"/>
</dbReference>
<evidence type="ECO:0000313" key="7">
    <source>
        <dbReference type="Proteomes" id="UP000323176"/>
    </source>
</evidence>
<reference evidence="6 7" key="1">
    <citation type="journal article" date="1992" name="Lakartidningen">
        <title>[Penicillin V and not amoxicillin is the first choice preparation in acute otitis].</title>
        <authorList>
            <person name="Kamme C."/>
            <person name="Lundgren K."/>
            <person name="Prellner K."/>
        </authorList>
    </citation>
    <scope>NUCLEOTIDE SEQUENCE [LARGE SCALE GENOMIC DNA]</scope>
    <source>
        <strain evidence="6 7">PC5538III-hc</strain>
    </source>
</reference>
<evidence type="ECO:0000256" key="2">
    <source>
        <dbReference type="ARBA" id="ARBA00022840"/>
    </source>
</evidence>
<keyword evidence="2" id="KW-0067">ATP-binding</keyword>
<dbReference type="InterPro" id="IPR003959">
    <property type="entry name" value="ATPase_AAA_core"/>
</dbReference>
<gene>
    <name evidence="6" type="ORF">EPJ72_04755</name>
</gene>
<sequence length="504" mass="57969">MENNDIKEKLASYIYALRPIIYINHFDFEKIDKIIFDVSNGYKVYEWVNTNLTYKWEKDKETGELIKKFSTSKDITSFLKLEHDNDGNHFIVFKNINNHLKDNEVLSWLTDIAHKNMKDNDYNVTIFIISSSLYIPNEIEKYTTILDIPYPKYDDISKILDEYIENFNLTLEKEVRDEITASLRGLSEFEIKQILNLAYQQKGFISLEDQSLILKEKEQTIKKSGIIEIVNYKGGLDNIGGLDNLKDYIIDKAHIFQSLGKAMKFGVDIPKGILLVGLPGCGKSLASKSIANIFKTPLLRLDIGKLMGKYVGESEENLRKAIKIAEAVTPCVLWIDEIEKAFAGIGGTGGASDITTRLLGYILTWLQEKDSTVYVVATSNDITKLPAEFFRKGRFDELFRIELPNSKERKEIFELHLKKRNQDISKLDIISLLDKTEGYSGTDIESIIQHAIEKCFIEDCKKMETKDLEDAMEDFKCISVTFKDKLENMKKNLDKYDMKYASKK</sequence>
<protein>
    <recommendedName>
        <fullName evidence="4">Uncharacterized AAA domain-containing protein ycf46</fullName>
    </recommendedName>
</protein>
<accession>A0A5C8F0P0</accession>
<dbReference type="GO" id="GO:0016887">
    <property type="term" value="F:ATP hydrolysis activity"/>
    <property type="evidence" value="ECO:0007669"/>
    <property type="project" value="InterPro"/>
</dbReference>
<dbReference type="Proteomes" id="UP000323176">
    <property type="component" value="Unassembled WGS sequence"/>
</dbReference>
<dbReference type="Gene3D" id="3.40.50.300">
    <property type="entry name" value="P-loop containing nucleotide triphosphate hydrolases"/>
    <property type="match status" value="1"/>
</dbReference>
<dbReference type="SUPFAM" id="SSF52540">
    <property type="entry name" value="P-loop containing nucleoside triphosphate hydrolases"/>
    <property type="match status" value="2"/>
</dbReference>
<proteinExistence type="inferred from homology"/>
<dbReference type="PANTHER" id="PTHR42960">
    <property type="entry name" value="YCF46 PROTEIN"/>
    <property type="match status" value="1"/>
</dbReference>
<evidence type="ECO:0000313" key="6">
    <source>
        <dbReference type="EMBL" id="TXJ43218.1"/>
    </source>
</evidence>